<dbReference type="InterPro" id="IPR015915">
    <property type="entry name" value="Kelch-typ_b-propeller"/>
</dbReference>
<keyword evidence="1" id="KW-0732">Signal</keyword>
<dbReference type="Proteomes" id="UP000070444">
    <property type="component" value="Unassembled WGS sequence"/>
</dbReference>
<organism evidence="2 3">
    <name type="scientific">Conidiobolus coronatus (strain ATCC 28846 / CBS 209.66 / NRRL 28638)</name>
    <name type="common">Delacroixia coronata</name>
    <dbReference type="NCBI Taxonomy" id="796925"/>
    <lineage>
        <taxon>Eukaryota</taxon>
        <taxon>Fungi</taxon>
        <taxon>Fungi incertae sedis</taxon>
        <taxon>Zoopagomycota</taxon>
        <taxon>Entomophthoromycotina</taxon>
        <taxon>Entomophthoromycetes</taxon>
        <taxon>Entomophthorales</taxon>
        <taxon>Ancylistaceae</taxon>
        <taxon>Conidiobolus</taxon>
    </lineage>
</organism>
<evidence type="ECO:0000256" key="1">
    <source>
        <dbReference type="SAM" id="SignalP"/>
    </source>
</evidence>
<dbReference type="Gene3D" id="2.120.10.80">
    <property type="entry name" value="Kelch-type beta propeller"/>
    <property type="match status" value="1"/>
</dbReference>
<sequence length="321" mass="36600">MILFIKLLYINIALCSSGIERGYTSTIIRNNKLYIYEPVSSTGDDSSITIYNLQDGPISEIKHNEVIFNVGQNYTPQFINLPNDKDTDLWLIGGQTEDNIKTNELTPNTWTSQFINDNQFKFNSTIIPQPNFPNFPKGGYSQVVVNVNNSAVLYVIGGFIYNPKIKLQQLTNYFFKFDFNQNSWEDLSNLTRSVLPAIVNHQTISINDKYLIVANGLSQNGTKIGPLAPADNTTFFNLADKVYKFDLVNLKWSAISTKPKLNMDDYDLGMIYGASLDYYEGKILSYASLYNINLKDYEPRIAMLDLNTWEWEWISLKSETG</sequence>
<dbReference type="Pfam" id="PF01344">
    <property type="entry name" value="Kelch_1"/>
    <property type="match status" value="1"/>
</dbReference>
<keyword evidence="3" id="KW-1185">Reference proteome</keyword>
<name>A0A137NUB3_CONC2</name>
<feature type="non-terminal residue" evidence="2">
    <location>
        <position position="321"/>
    </location>
</feature>
<dbReference type="InterPro" id="IPR011043">
    <property type="entry name" value="Gal_Oxase/kelch_b-propeller"/>
</dbReference>
<dbReference type="EMBL" id="KQ964747">
    <property type="protein sequence ID" value="KXN66261.1"/>
    <property type="molecule type" value="Genomic_DNA"/>
</dbReference>
<evidence type="ECO:0000313" key="3">
    <source>
        <dbReference type="Proteomes" id="UP000070444"/>
    </source>
</evidence>
<proteinExistence type="predicted"/>
<feature type="chain" id="PRO_5012452731" description="Galactose oxidase" evidence="1">
    <location>
        <begin position="16"/>
        <end position="321"/>
    </location>
</feature>
<dbReference type="InterPro" id="IPR006652">
    <property type="entry name" value="Kelch_1"/>
</dbReference>
<feature type="signal peptide" evidence="1">
    <location>
        <begin position="1"/>
        <end position="15"/>
    </location>
</feature>
<evidence type="ECO:0000313" key="2">
    <source>
        <dbReference type="EMBL" id="KXN66261.1"/>
    </source>
</evidence>
<accession>A0A137NUB3</accession>
<dbReference type="AlphaFoldDB" id="A0A137NUB3"/>
<protein>
    <recommendedName>
        <fullName evidence="4">Galactose oxidase</fullName>
    </recommendedName>
</protein>
<dbReference type="SUPFAM" id="SSF50965">
    <property type="entry name" value="Galactose oxidase, central domain"/>
    <property type="match status" value="1"/>
</dbReference>
<reference evidence="2 3" key="1">
    <citation type="journal article" date="2015" name="Genome Biol. Evol.">
        <title>Phylogenomic analyses indicate that early fungi evolved digesting cell walls of algal ancestors of land plants.</title>
        <authorList>
            <person name="Chang Y."/>
            <person name="Wang S."/>
            <person name="Sekimoto S."/>
            <person name="Aerts A.L."/>
            <person name="Choi C."/>
            <person name="Clum A."/>
            <person name="LaButti K.M."/>
            <person name="Lindquist E.A."/>
            <person name="Yee Ngan C."/>
            <person name="Ohm R.A."/>
            <person name="Salamov A.A."/>
            <person name="Grigoriev I.V."/>
            <person name="Spatafora J.W."/>
            <person name="Berbee M.L."/>
        </authorList>
    </citation>
    <scope>NUCLEOTIDE SEQUENCE [LARGE SCALE GENOMIC DNA]</scope>
    <source>
        <strain evidence="2 3">NRRL 28638</strain>
    </source>
</reference>
<gene>
    <name evidence="2" type="ORF">CONCODRAFT_11929</name>
</gene>
<evidence type="ECO:0008006" key="4">
    <source>
        <dbReference type="Google" id="ProtNLM"/>
    </source>
</evidence>